<dbReference type="PANTHER" id="PTHR23028:SF53">
    <property type="entry name" value="ACYL_TRANSF_3 DOMAIN-CONTAINING PROTEIN"/>
    <property type="match status" value="1"/>
</dbReference>
<keyword evidence="1" id="KW-0812">Transmembrane</keyword>
<keyword evidence="3" id="KW-0012">Acyltransferase</keyword>
<dbReference type="InterPro" id="IPR002656">
    <property type="entry name" value="Acyl_transf_3_dom"/>
</dbReference>
<dbReference type="GO" id="GO:0016020">
    <property type="term" value="C:membrane"/>
    <property type="evidence" value="ECO:0007669"/>
    <property type="project" value="TreeGrafter"/>
</dbReference>
<dbReference type="InterPro" id="IPR050879">
    <property type="entry name" value="Acyltransferase_3"/>
</dbReference>
<feature type="transmembrane region" description="Helical" evidence="1">
    <location>
        <begin position="144"/>
        <end position="165"/>
    </location>
</feature>
<accession>A0A7K1TFW3</accession>
<keyword evidence="3" id="KW-0808">Transferase</keyword>
<gene>
    <name evidence="3" type="ORF">GO988_13205</name>
</gene>
<feature type="transmembrane region" description="Helical" evidence="1">
    <location>
        <begin position="232"/>
        <end position="251"/>
    </location>
</feature>
<feature type="transmembrane region" description="Helical" evidence="1">
    <location>
        <begin position="197"/>
        <end position="220"/>
    </location>
</feature>
<dbReference type="Proteomes" id="UP000441336">
    <property type="component" value="Unassembled WGS sequence"/>
</dbReference>
<dbReference type="GO" id="GO:0000271">
    <property type="term" value="P:polysaccharide biosynthetic process"/>
    <property type="evidence" value="ECO:0007669"/>
    <property type="project" value="TreeGrafter"/>
</dbReference>
<dbReference type="EMBL" id="WQKZ01000003">
    <property type="protein sequence ID" value="MVN77287.1"/>
    <property type="molecule type" value="Genomic_DNA"/>
</dbReference>
<feature type="domain" description="Acyltransferase 3" evidence="2">
    <location>
        <begin position="14"/>
        <end position="343"/>
    </location>
</feature>
<name>A0A7K1TFW3_9BACT</name>
<sequence length="380" mass="40981">MKPVTNAPAAYYPALTGLRALAALAVYCFHQRDSPLLGSSALDAVIRSGLSELHIGVSVFFTLSGFLITKRYAKQQFSRAAWGQYVWHRAARILPVYVLLLTATFAVQGPGGNSLGNWLGLYVVNVTLVKGLVERWFLGFIPQAWSLTVEEGFYLLAPLVFWLGWRYRPARAWPLLAAGLGVLGLATYSALPALGTRLFVLQATIFGRLPEFLVGAAFAWAPPRTGRGRATAGGVAAMLAVLGFMLIAQQFSNKVSLNSYPGVLLNNWLLPVATGLLLHGLATERTRLGRALSTPPAQQLGRASYCFYLLHMGLLPAILEPWLGRWLSVGGAAAALLGLLGLAALALHHYFEQPAYRWLLARFAGGRPAASSTAISVPRG</sequence>
<keyword evidence="1" id="KW-0472">Membrane</keyword>
<protein>
    <submittedName>
        <fullName evidence="3">Acyltransferase family protein</fullName>
    </submittedName>
</protein>
<keyword evidence="1" id="KW-1133">Transmembrane helix</keyword>
<dbReference type="PANTHER" id="PTHR23028">
    <property type="entry name" value="ACETYLTRANSFERASE"/>
    <property type="match status" value="1"/>
</dbReference>
<comment type="caution">
    <text evidence="3">The sequence shown here is derived from an EMBL/GenBank/DDBJ whole genome shotgun (WGS) entry which is preliminary data.</text>
</comment>
<feature type="transmembrane region" description="Helical" evidence="1">
    <location>
        <begin position="303"/>
        <end position="319"/>
    </location>
</feature>
<dbReference type="AlphaFoldDB" id="A0A7K1TFW3"/>
<feature type="transmembrane region" description="Helical" evidence="1">
    <location>
        <begin position="12"/>
        <end position="29"/>
    </location>
</feature>
<dbReference type="Pfam" id="PF01757">
    <property type="entry name" value="Acyl_transf_3"/>
    <property type="match status" value="1"/>
</dbReference>
<evidence type="ECO:0000259" key="2">
    <source>
        <dbReference type="Pfam" id="PF01757"/>
    </source>
</evidence>
<feature type="transmembrane region" description="Helical" evidence="1">
    <location>
        <begin position="325"/>
        <end position="347"/>
    </location>
</feature>
<dbReference type="RefSeq" id="WP_157566159.1">
    <property type="nucleotide sequence ID" value="NZ_WQKZ01000003.1"/>
</dbReference>
<keyword evidence="4" id="KW-1185">Reference proteome</keyword>
<feature type="transmembrane region" description="Helical" evidence="1">
    <location>
        <begin position="172"/>
        <end position="191"/>
    </location>
</feature>
<feature type="transmembrane region" description="Helical" evidence="1">
    <location>
        <begin position="89"/>
        <end position="107"/>
    </location>
</feature>
<evidence type="ECO:0000313" key="4">
    <source>
        <dbReference type="Proteomes" id="UP000441336"/>
    </source>
</evidence>
<dbReference type="GO" id="GO:0016747">
    <property type="term" value="F:acyltransferase activity, transferring groups other than amino-acyl groups"/>
    <property type="evidence" value="ECO:0007669"/>
    <property type="project" value="InterPro"/>
</dbReference>
<evidence type="ECO:0000313" key="3">
    <source>
        <dbReference type="EMBL" id="MVN77287.1"/>
    </source>
</evidence>
<feature type="transmembrane region" description="Helical" evidence="1">
    <location>
        <begin position="50"/>
        <end position="69"/>
    </location>
</feature>
<evidence type="ECO:0000256" key="1">
    <source>
        <dbReference type="SAM" id="Phobius"/>
    </source>
</evidence>
<reference evidence="3 4" key="1">
    <citation type="submission" date="2019-12" db="EMBL/GenBank/DDBJ databases">
        <title>Hymenobacter sp. HMF4947 Genome sequencing and assembly.</title>
        <authorList>
            <person name="Kang H."/>
            <person name="Cha I."/>
            <person name="Kim H."/>
            <person name="Joh K."/>
        </authorList>
    </citation>
    <scope>NUCLEOTIDE SEQUENCE [LARGE SCALE GENOMIC DNA]</scope>
    <source>
        <strain evidence="3 4">HMF4947</strain>
    </source>
</reference>
<proteinExistence type="predicted"/>
<feature type="transmembrane region" description="Helical" evidence="1">
    <location>
        <begin position="263"/>
        <end position="282"/>
    </location>
</feature>
<organism evidence="3 4">
    <name type="scientific">Hymenobacter ginkgonis</name>
    <dbReference type="NCBI Taxonomy" id="2682976"/>
    <lineage>
        <taxon>Bacteria</taxon>
        <taxon>Pseudomonadati</taxon>
        <taxon>Bacteroidota</taxon>
        <taxon>Cytophagia</taxon>
        <taxon>Cytophagales</taxon>
        <taxon>Hymenobacteraceae</taxon>
        <taxon>Hymenobacter</taxon>
    </lineage>
</organism>